<name>A0A6J4JKG8_9CHLR</name>
<keyword evidence="8" id="KW-0812">Transmembrane</keyword>
<dbReference type="SUPFAM" id="SSF46785">
    <property type="entry name" value="Winged helix' DNA-binding domain"/>
    <property type="match status" value="1"/>
</dbReference>
<dbReference type="InterPro" id="IPR041027">
    <property type="entry name" value="FtsK_alpha"/>
</dbReference>
<protein>
    <submittedName>
        <fullName evidence="10">DNA translocase FtsK</fullName>
    </submittedName>
</protein>
<dbReference type="Pfam" id="PF09397">
    <property type="entry name" value="FtsK_gamma"/>
    <property type="match status" value="1"/>
</dbReference>
<keyword evidence="4" id="KW-0238">DNA-binding</keyword>
<dbReference type="Gene3D" id="3.30.980.40">
    <property type="match status" value="1"/>
</dbReference>
<dbReference type="InterPro" id="IPR050206">
    <property type="entry name" value="FtsK/SpoIIIE/SftA"/>
</dbReference>
<keyword evidence="2 5" id="KW-0547">Nucleotide-binding</keyword>
<dbReference type="GO" id="GO:0003677">
    <property type="term" value="F:DNA binding"/>
    <property type="evidence" value="ECO:0007669"/>
    <property type="project" value="UniProtKB-KW"/>
</dbReference>
<dbReference type="AlphaFoldDB" id="A0A6J4JKG8"/>
<dbReference type="PANTHER" id="PTHR22683">
    <property type="entry name" value="SPORULATION PROTEIN RELATED"/>
    <property type="match status" value="1"/>
</dbReference>
<evidence type="ECO:0000256" key="4">
    <source>
        <dbReference type="ARBA" id="ARBA00023125"/>
    </source>
</evidence>
<feature type="binding site" evidence="5">
    <location>
        <begin position="508"/>
        <end position="515"/>
    </location>
    <ligand>
        <name>ATP</name>
        <dbReference type="ChEBI" id="CHEBI:30616"/>
    </ligand>
</feature>
<reference evidence="10" key="1">
    <citation type="submission" date="2020-02" db="EMBL/GenBank/DDBJ databases">
        <authorList>
            <person name="Meier V. D."/>
        </authorList>
    </citation>
    <scope>NUCLEOTIDE SEQUENCE</scope>
    <source>
        <strain evidence="10">AVDCRST_MAG77</strain>
    </source>
</reference>
<feature type="transmembrane region" description="Helical" evidence="8">
    <location>
        <begin position="96"/>
        <end position="114"/>
    </location>
</feature>
<dbReference type="PANTHER" id="PTHR22683:SF41">
    <property type="entry name" value="DNA TRANSLOCASE FTSK"/>
    <property type="match status" value="1"/>
</dbReference>
<dbReference type="PROSITE" id="PS50901">
    <property type="entry name" value="FTSK"/>
    <property type="match status" value="1"/>
</dbReference>
<accession>A0A6J4JKG8</accession>
<dbReference type="GO" id="GO:0005524">
    <property type="term" value="F:ATP binding"/>
    <property type="evidence" value="ECO:0007669"/>
    <property type="project" value="UniProtKB-UniRule"/>
</dbReference>
<dbReference type="Pfam" id="PF17854">
    <property type="entry name" value="FtsK_alpha"/>
    <property type="match status" value="1"/>
</dbReference>
<evidence type="ECO:0000259" key="9">
    <source>
        <dbReference type="PROSITE" id="PS50901"/>
    </source>
</evidence>
<evidence type="ECO:0000313" key="10">
    <source>
        <dbReference type="EMBL" id="CAA9280453.1"/>
    </source>
</evidence>
<dbReference type="Pfam" id="PF01580">
    <property type="entry name" value="FtsK_SpoIIIE"/>
    <property type="match status" value="1"/>
</dbReference>
<dbReference type="SUPFAM" id="SSF52540">
    <property type="entry name" value="P-loop containing nucleoside triphosphate hydrolases"/>
    <property type="match status" value="1"/>
</dbReference>
<feature type="region of interest" description="Disordered" evidence="7">
    <location>
        <begin position="306"/>
        <end position="349"/>
    </location>
</feature>
<dbReference type="InterPro" id="IPR027417">
    <property type="entry name" value="P-loop_NTPase"/>
</dbReference>
<evidence type="ECO:0000256" key="7">
    <source>
        <dbReference type="SAM" id="MobiDB-lite"/>
    </source>
</evidence>
<feature type="transmembrane region" description="Helical" evidence="8">
    <location>
        <begin position="21"/>
        <end position="42"/>
    </location>
</feature>
<organism evidence="10">
    <name type="scientific">uncultured Chloroflexota bacterium</name>
    <dbReference type="NCBI Taxonomy" id="166587"/>
    <lineage>
        <taxon>Bacteria</taxon>
        <taxon>Bacillati</taxon>
        <taxon>Chloroflexota</taxon>
        <taxon>environmental samples</taxon>
    </lineage>
</organism>
<keyword evidence="8" id="KW-0472">Membrane</keyword>
<dbReference type="InterPro" id="IPR002543">
    <property type="entry name" value="FtsK_dom"/>
</dbReference>
<gene>
    <name evidence="10" type="ORF">AVDCRST_MAG77-3795</name>
</gene>
<feature type="domain" description="FtsK" evidence="9">
    <location>
        <begin position="491"/>
        <end position="688"/>
    </location>
</feature>
<proteinExistence type="inferred from homology"/>
<feature type="transmembrane region" description="Helical" evidence="8">
    <location>
        <begin position="62"/>
        <end position="84"/>
    </location>
</feature>
<dbReference type="SMART" id="SM00843">
    <property type="entry name" value="Ftsk_gamma"/>
    <property type="match status" value="1"/>
</dbReference>
<sequence>MAAGGRKKGWFRLKLPVIPPDALLSLRFVGIVLGCVSSYTLVALLSPNGLLTQGWAARTRDLAGWAAGPWCVLALIASTALYGGRRALRRAVAGRLAGATLVLLALASGHQLWAVGAPPADALRTAAPGVDGYLGLYAGSGMATWFGVPGALALLVPMTVLGLGLLCGWSTTTWQKLGLQVLRSLRAAGFCVVGLGRTSGRAVRALGHALLRVAPVAQAGLVWTRHRYERWQIARAHRAELRAAERAARAREEAEQRAREERAQAAQAALEEAQRAALVAQLSAVGDGSDANGKGQALALLPGSEALSVGDGTSSEPRPNPPPEGEGVGLTPLRHVDQGTSPGTVVNTNGARWPLQWQLPSTSMLSDISAQQIGDVEIAEKKRLIEKTLHAFGVPVTVKEARVGPTVTQFSLTPGEGVSVKQIKRYEADLQLVLSAQTLRIELPIPGRPVVGLEIPNSGIATVGLREILEAPQFRESKSKLRLALGRDVDGKPRVGALERMPHMLIAGQTGSGKSVCVNTIIASLLFQCTPDELQLLMIDPKMVEMAEYEGIPHLKYPVVTDLAEAGKVLLWAIEEMERRYKMLSELGFRNIESFNKAVPTLPRQEGKPAPKPLPYMVIIIDELADLMMFAPDDVEPAICRLTAKARAIGIHLVVATQRPSVNVVTGLIKANTPSRIAFAVSSQIDSRVILDTGGAENLLGRGDMLYLPFDQGKPLRVQGTWVSDEELGELIHFWKRQGSPKYVEKAEIEALMLKQDAADAEKNGDKQSPLLDKAVALLGATNFVSISYIQRKLGIGYPRAARLLDDLEERGYVEPDEANARSYRVLHGAIAGEPDLEEAPELELAGAEL</sequence>
<evidence type="ECO:0000256" key="3">
    <source>
        <dbReference type="ARBA" id="ARBA00022840"/>
    </source>
</evidence>
<feature type="coiled-coil region" evidence="6">
    <location>
        <begin position="234"/>
        <end position="276"/>
    </location>
</feature>
<keyword evidence="6" id="KW-0175">Coiled coil</keyword>
<dbReference type="InterPro" id="IPR036388">
    <property type="entry name" value="WH-like_DNA-bd_sf"/>
</dbReference>
<feature type="compositionally biased region" description="Polar residues" evidence="7">
    <location>
        <begin position="338"/>
        <end position="349"/>
    </location>
</feature>
<evidence type="ECO:0000256" key="1">
    <source>
        <dbReference type="ARBA" id="ARBA00006474"/>
    </source>
</evidence>
<keyword evidence="3 5" id="KW-0067">ATP-binding</keyword>
<dbReference type="Gene3D" id="1.10.10.10">
    <property type="entry name" value="Winged helix-like DNA-binding domain superfamily/Winged helix DNA-binding domain"/>
    <property type="match status" value="1"/>
</dbReference>
<evidence type="ECO:0000256" key="6">
    <source>
        <dbReference type="SAM" id="Coils"/>
    </source>
</evidence>
<keyword evidence="8" id="KW-1133">Transmembrane helix</keyword>
<comment type="similarity">
    <text evidence="1">Belongs to the FtsK/SpoIIIE/SftA family.</text>
</comment>
<dbReference type="EMBL" id="CADCTC010000205">
    <property type="protein sequence ID" value="CAA9280453.1"/>
    <property type="molecule type" value="Genomic_DNA"/>
</dbReference>
<evidence type="ECO:0000256" key="2">
    <source>
        <dbReference type="ARBA" id="ARBA00022741"/>
    </source>
</evidence>
<evidence type="ECO:0000256" key="5">
    <source>
        <dbReference type="PROSITE-ProRule" id="PRU00289"/>
    </source>
</evidence>
<feature type="transmembrane region" description="Helical" evidence="8">
    <location>
        <begin position="134"/>
        <end position="167"/>
    </location>
</feature>
<dbReference type="InterPro" id="IPR036390">
    <property type="entry name" value="WH_DNA-bd_sf"/>
</dbReference>
<dbReference type="Gene3D" id="3.40.50.300">
    <property type="entry name" value="P-loop containing nucleotide triphosphate hydrolases"/>
    <property type="match status" value="1"/>
</dbReference>
<evidence type="ECO:0000256" key="8">
    <source>
        <dbReference type="SAM" id="Phobius"/>
    </source>
</evidence>
<dbReference type="InterPro" id="IPR018541">
    <property type="entry name" value="Ftsk_gamma"/>
</dbReference>